<name>C0HIJ5_MAIZE</name>
<proteinExistence type="evidence at transcript level"/>
<evidence type="ECO:0000313" key="1">
    <source>
        <dbReference type="EMBL" id="ACN26848.1"/>
    </source>
</evidence>
<dbReference type="EMBL" id="BT062151">
    <property type="protein sequence ID" value="ACN26848.1"/>
    <property type="molecule type" value="mRNA"/>
</dbReference>
<accession>C0HIJ5</accession>
<reference evidence="1" key="1">
    <citation type="journal article" date="2009" name="PLoS Genet.">
        <title>Sequencing, mapping, and analysis of 27,455 maize full-length cDNAs.</title>
        <authorList>
            <person name="Soderlund C."/>
            <person name="Descour A."/>
            <person name="Kudrna D."/>
            <person name="Bomhoff M."/>
            <person name="Boyd L."/>
            <person name="Currie J."/>
            <person name="Angelova A."/>
            <person name="Collura K."/>
            <person name="Wissotski M."/>
            <person name="Ashley E."/>
            <person name="Morrow D."/>
            <person name="Fernandes J."/>
            <person name="Walbot V."/>
            <person name="Yu Y."/>
        </authorList>
    </citation>
    <scope>NUCLEOTIDE SEQUENCE</scope>
    <source>
        <strain evidence="1">B73</strain>
    </source>
</reference>
<dbReference type="HOGENOM" id="CLU_1322623_0_0_1"/>
<protein>
    <submittedName>
        <fullName evidence="1">Uncharacterized protein</fullName>
    </submittedName>
</protein>
<dbReference type="AlphaFoldDB" id="C0HIJ5"/>
<reference evidence="1" key="2">
    <citation type="submission" date="2012-06" db="EMBL/GenBank/DDBJ databases">
        <authorList>
            <person name="Yu Y."/>
            <person name="Currie J."/>
            <person name="Lomeli R."/>
            <person name="Angelova A."/>
            <person name="Collura K."/>
            <person name="Wissotski M."/>
            <person name="Campos D."/>
            <person name="Kudrna D."/>
            <person name="Golser W."/>
            <person name="Ashely E."/>
            <person name="Descour A."/>
            <person name="Fernandes J."/>
            <person name="Soderlund C."/>
            <person name="Walbot V."/>
        </authorList>
    </citation>
    <scope>NUCLEOTIDE SEQUENCE</scope>
    <source>
        <strain evidence="1">B73</strain>
    </source>
</reference>
<organism evidence="1">
    <name type="scientific">Zea mays</name>
    <name type="common">Maize</name>
    <dbReference type="NCBI Taxonomy" id="4577"/>
    <lineage>
        <taxon>Eukaryota</taxon>
        <taxon>Viridiplantae</taxon>
        <taxon>Streptophyta</taxon>
        <taxon>Embryophyta</taxon>
        <taxon>Tracheophyta</taxon>
        <taxon>Spermatophyta</taxon>
        <taxon>Magnoliopsida</taxon>
        <taxon>Liliopsida</taxon>
        <taxon>Poales</taxon>
        <taxon>Poaceae</taxon>
        <taxon>PACMAD clade</taxon>
        <taxon>Panicoideae</taxon>
        <taxon>Andropogonodae</taxon>
        <taxon>Andropogoneae</taxon>
        <taxon>Tripsacinae</taxon>
        <taxon>Zea</taxon>
    </lineage>
</organism>
<sequence length="208" mass="22816">MSRNLPEGSVYICSIPVCRPTATHTLHEGEWGWYPKITGKQTGTKSRFHQIEGKSRFHRGFLFGYEPASLREISELAQDPDEARDGDALEQRIGLLLLPRGSGSSAAVEAGVPQPHLIPHLEPDQRHRPPRSFVTASASAADAPSSCTRAVARCAVLADATPVFWCWRGVGGSRCRAPGCHPPRRRHRSCCRQCELVCLLTEPLTIAS</sequence>